<organism evidence="1">
    <name type="scientific">Streptomyces sp. R35</name>
    <dbReference type="NCBI Taxonomy" id="3238630"/>
    <lineage>
        <taxon>Bacteria</taxon>
        <taxon>Bacillati</taxon>
        <taxon>Actinomycetota</taxon>
        <taxon>Actinomycetes</taxon>
        <taxon>Kitasatosporales</taxon>
        <taxon>Streptomycetaceae</taxon>
        <taxon>Streptomyces</taxon>
    </lineage>
</organism>
<evidence type="ECO:0000313" key="1">
    <source>
        <dbReference type="EMBL" id="XDQ68400.1"/>
    </source>
</evidence>
<gene>
    <name evidence="1" type="ORF">AB5J50_50540</name>
</gene>
<reference evidence="1" key="1">
    <citation type="submission" date="2024-07" db="EMBL/GenBank/DDBJ databases">
        <authorList>
            <person name="Yu S.T."/>
        </authorList>
    </citation>
    <scope>NUCLEOTIDE SEQUENCE</scope>
    <source>
        <strain evidence="1">R35</strain>
    </source>
</reference>
<sequence length="94" mass="10195">MPDWVQPDTEAYGVVMARQTETDSTVLQRGTLMYDPATRKVGEYRDMAGPYAMLRPVGGGREWQADPDQIRPATAAQRLSAGVEAANARAGQGL</sequence>
<protein>
    <submittedName>
        <fullName evidence="1">Uncharacterized protein</fullName>
    </submittedName>
</protein>
<dbReference type="EMBL" id="CP163440">
    <property type="protein sequence ID" value="XDQ68400.1"/>
    <property type="molecule type" value="Genomic_DNA"/>
</dbReference>
<name>A0AB39SJC9_9ACTN</name>
<dbReference type="AlphaFoldDB" id="A0AB39SJC9"/>
<proteinExistence type="predicted"/>
<dbReference type="RefSeq" id="WP_369265213.1">
    <property type="nucleotide sequence ID" value="NZ_CP163440.1"/>
</dbReference>
<accession>A0AB39SJC9</accession>